<evidence type="ECO:0000256" key="5">
    <source>
        <dbReference type="ARBA" id="ARBA00023136"/>
    </source>
</evidence>
<feature type="domain" description="Major facilitator superfamily (MFS) profile" evidence="7">
    <location>
        <begin position="76"/>
        <end position="270"/>
    </location>
</feature>
<evidence type="ECO:0000256" key="2">
    <source>
        <dbReference type="ARBA" id="ARBA00022475"/>
    </source>
</evidence>
<feature type="transmembrane region" description="Helical" evidence="6">
    <location>
        <begin position="204"/>
        <end position="228"/>
    </location>
</feature>
<proteinExistence type="predicted"/>
<keyword evidence="5 6" id="KW-0472">Membrane</keyword>
<dbReference type="GO" id="GO:0005886">
    <property type="term" value="C:plasma membrane"/>
    <property type="evidence" value="ECO:0007669"/>
    <property type="project" value="UniProtKB-SubCell"/>
</dbReference>
<accession>A0A6G3QXJ2</accession>
<evidence type="ECO:0000256" key="1">
    <source>
        <dbReference type="ARBA" id="ARBA00004651"/>
    </source>
</evidence>
<reference evidence="8" key="1">
    <citation type="submission" date="2020-01" db="EMBL/GenBank/DDBJ databases">
        <title>Insect and environment-associated Actinomycetes.</title>
        <authorList>
            <person name="Currrie C."/>
            <person name="Chevrette M."/>
            <person name="Carlson C."/>
            <person name="Stubbendieck R."/>
            <person name="Wendt-Pienkowski E."/>
        </authorList>
    </citation>
    <scope>NUCLEOTIDE SEQUENCE</scope>
    <source>
        <strain evidence="8">SID14436</strain>
    </source>
</reference>
<dbReference type="Gene3D" id="1.20.1250.20">
    <property type="entry name" value="MFS general substrate transporter like domains"/>
    <property type="match status" value="1"/>
</dbReference>
<keyword evidence="4 6" id="KW-1133">Transmembrane helix</keyword>
<dbReference type="Pfam" id="PF07690">
    <property type="entry name" value="MFS_1"/>
    <property type="match status" value="1"/>
</dbReference>
<feature type="transmembrane region" description="Helical" evidence="6">
    <location>
        <begin position="113"/>
        <end position="134"/>
    </location>
</feature>
<dbReference type="InterPro" id="IPR011701">
    <property type="entry name" value="MFS"/>
</dbReference>
<dbReference type="SUPFAM" id="SSF103473">
    <property type="entry name" value="MFS general substrate transporter"/>
    <property type="match status" value="1"/>
</dbReference>
<protein>
    <submittedName>
        <fullName evidence="8">MFS transporter</fullName>
    </submittedName>
</protein>
<keyword evidence="3 6" id="KW-0812">Transmembrane</keyword>
<evidence type="ECO:0000313" key="8">
    <source>
        <dbReference type="EMBL" id="NEA88219.1"/>
    </source>
</evidence>
<feature type="transmembrane region" description="Helical" evidence="6">
    <location>
        <begin position="20"/>
        <end position="40"/>
    </location>
</feature>
<feature type="transmembrane region" description="Helical" evidence="6">
    <location>
        <begin position="169"/>
        <end position="192"/>
    </location>
</feature>
<feature type="transmembrane region" description="Helical" evidence="6">
    <location>
        <begin position="76"/>
        <end position="101"/>
    </location>
</feature>
<dbReference type="GO" id="GO:0022857">
    <property type="term" value="F:transmembrane transporter activity"/>
    <property type="evidence" value="ECO:0007669"/>
    <property type="project" value="InterPro"/>
</dbReference>
<organism evidence="8">
    <name type="scientific">Streptomyces sp. SID14436</name>
    <dbReference type="NCBI Taxonomy" id="2706070"/>
    <lineage>
        <taxon>Bacteria</taxon>
        <taxon>Bacillati</taxon>
        <taxon>Actinomycetota</taxon>
        <taxon>Actinomycetes</taxon>
        <taxon>Kitasatosporales</taxon>
        <taxon>Streptomycetaceae</taxon>
        <taxon>Streptomyces</taxon>
    </lineage>
</organism>
<dbReference type="InterPro" id="IPR020846">
    <property type="entry name" value="MFS_dom"/>
</dbReference>
<feature type="transmembrane region" description="Helical" evidence="6">
    <location>
        <begin position="234"/>
        <end position="252"/>
    </location>
</feature>
<gene>
    <name evidence="8" type="ORF">G3I53_19835</name>
</gene>
<dbReference type="EMBL" id="JAAGMD010000568">
    <property type="protein sequence ID" value="NEA88219.1"/>
    <property type="molecule type" value="Genomic_DNA"/>
</dbReference>
<name>A0A6G3QXJ2_9ACTN</name>
<dbReference type="PANTHER" id="PTHR43124">
    <property type="entry name" value="PURINE EFFLUX PUMP PBUE"/>
    <property type="match status" value="1"/>
</dbReference>
<evidence type="ECO:0000256" key="4">
    <source>
        <dbReference type="ARBA" id="ARBA00022989"/>
    </source>
</evidence>
<dbReference type="InterPro" id="IPR036259">
    <property type="entry name" value="MFS_trans_sf"/>
</dbReference>
<evidence type="ECO:0000256" key="6">
    <source>
        <dbReference type="SAM" id="Phobius"/>
    </source>
</evidence>
<dbReference type="PANTHER" id="PTHR43124:SF3">
    <property type="entry name" value="CHLORAMPHENICOL EFFLUX PUMP RV0191"/>
    <property type="match status" value="1"/>
</dbReference>
<dbReference type="AlphaFoldDB" id="A0A6G3QXJ2"/>
<feature type="non-terminal residue" evidence="8">
    <location>
        <position position="1"/>
    </location>
</feature>
<evidence type="ECO:0000259" key="7">
    <source>
        <dbReference type="PROSITE" id="PS50850"/>
    </source>
</evidence>
<dbReference type="RefSeq" id="WP_164438603.1">
    <property type="nucleotide sequence ID" value="NZ_JAAGMD010000568.1"/>
</dbReference>
<evidence type="ECO:0000256" key="3">
    <source>
        <dbReference type="ARBA" id="ARBA00022692"/>
    </source>
</evidence>
<feature type="transmembrane region" description="Helical" evidence="6">
    <location>
        <begin position="146"/>
        <end position="163"/>
    </location>
</feature>
<dbReference type="InterPro" id="IPR050189">
    <property type="entry name" value="MFS_Efflux_Transporters"/>
</dbReference>
<comment type="subcellular location">
    <subcellularLocation>
        <location evidence="1">Cell membrane</location>
        <topology evidence="1">Multi-pass membrane protein</topology>
    </subcellularLocation>
</comment>
<dbReference type="PROSITE" id="PS50850">
    <property type="entry name" value="MFS"/>
    <property type="match status" value="1"/>
</dbReference>
<sequence length="270" mass="27507">TQSMTAMLAAPAVALPALLWGWQGDLLAVTAACLLLAAVLSARGRREAAGHPAGGAPGRQPGYLASFRSLAAVPGAVPLLLVSLLRTAVFMGYLAYLAAYYDERFRLDPAHFALVWTLSGAAYFVSNLLTGRITNSAAPRVGTERLLILGLFAALVSVVGFYFTDRLPLALAVTALHAASHAVVAACAVSLLVRRCGPRRGTALSLNAAGQSLGVFAGAALGGAGLGLAGNPGIAAVFGALVVAALGAALLVPRTPAREPEAAPHRERTP</sequence>
<keyword evidence="2" id="KW-1003">Cell membrane</keyword>
<comment type="caution">
    <text evidence="8">The sequence shown here is derived from an EMBL/GenBank/DDBJ whole genome shotgun (WGS) entry which is preliminary data.</text>
</comment>